<comment type="subcellular location">
    <subcellularLocation>
        <location evidence="1">Cell membrane</location>
        <topology evidence="1">Peripheral membrane protein</topology>
        <orientation evidence="1">Cytoplasmic side</orientation>
    </subcellularLocation>
</comment>
<dbReference type="InterPro" id="IPR048351">
    <property type="entry name" value="SOK_DIX"/>
</dbReference>
<reference evidence="11 12" key="1">
    <citation type="journal article" date="2009" name="Nat. Genet.">
        <title>The genome of the cucumber, Cucumis sativus L.</title>
        <authorList>
            <person name="Huang S."/>
            <person name="Li R."/>
            <person name="Zhang Z."/>
            <person name="Li L."/>
            <person name="Gu X."/>
            <person name="Fan W."/>
            <person name="Lucas W.J."/>
            <person name="Wang X."/>
            <person name="Xie B."/>
            <person name="Ni P."/>
            <person name="Ren Y."/>
            <person name="Zhu H."/>
            <person name="Li J."/>
            <person name="Lin K."/>
            <person name="Jin W."/>
            <person name="Fei Z."/>
            <person name="Li G."/>
            <person name="Staub J."/>
            <person name="Kilian A."/>
            <person name="van der Vossen E.A."/>
            <person name="Wu Y."/>
            <person name="Guo J."/>
            <person name="He J."/>
            <person name="Jia Z."/>
            <person name="Ren Y."/>
            <person name="Tian G."/>
            <person name="Lu Y."/>
            <person name="Ruan J."/>
            <person name="Qian W."/>
            <person name="Wang M."/>
            <person name="Huang Q."/>
            <person name="Li B."/>
            <person name="Xuan Z."/>
            <person name="Cao J."/>
            <person name="Asan"/>
            <person name="Wu Z."/>
            <person name="Zhang J."/>
            <person name="Cai Q."/>
            <person name="Bai Y."/>
            <person name="Zhao B."/>
            <person name="Han Y."/>
            <person name="Li Y."/>
            <person name="Li X."/>
            <person name="Wang S."/>
            <person name="Shi Q."/>
            <person name="Liu S."/>
            <person name="Cho W.K."/>
            <person name="Kim J.Y."/>
            <person name="Xu Y."/>
            <person name="Heller-Uszynska K."/>
            <person name="Miao H."/>
            <person name="Cheng Z."/>
            <person name="Zhang S."/>
            <person name="Wu J."/>
            <person name="Yang Y."/>
            <person name="Kang H."/>
            <person name="Li M."/>
            <person name="Liang H."/>
            <person name="Ren X."/>
            <person name="Shi Z."/>
            <person name="Wen M."/>
            <person name="Jian M."/>
            <person name="Yang H."/>
            <person name="Zhang G."/>
            <person name="Yang Z."/>
            <person name="Chen R."/>
            <person name="Liu S."/>
            <person name="Li J."/>
            <person name="Ma L."/>
            <person name="Liu H."/>
            <person name="Zhou Y."/>
            <person name="Zhao J."/>
            <person name="Fang X."/>
            <person name="Li G."/>
            <person name="Fang L."/>
            <person name="Li Y."/>
            <person name="Liu D."/>
            <person name="Zheng H."/>
            <person name="Zhang Y."/>
            <person name="Qin N."/>
            <person name="Li Z."/>
            <person name="Yang G."/>
            <person name="Yang S."/>
            <person name="Bolund L."/>
            <person name="Kristiansen K."/>
            <person name="Zheng H."/>
            <person name="Li S."/>
            <person name="Zhang X."/>
            <person name="Yang H."/>
            <person name="Wang J."/>
            <person name="Sun R."/>
            <person name="Zhang B."/>
            <person name="Jiang S."/>
            <person name="Wang J."/>
            <person name="Du Y."/>
            <person name="Li S."/>
        </authorList>
    </citation>
    <scope>NUCLEOTIDE SEQUENCE [LARGE SCALE GENOMIC DNA]</scope>
    <source>
        <strain evidence="12">cv. 9930</strain>
    </source>
</reference>
<evidence type="ECO:0000256" key="9">
    <source>
        <dbReference type="SAM" id="MobiDB-lite"/>
    </source>
</evidence>
<keyword evidence="4" id="KW-0132">Cell division</keyword>
<dbReference type="PANTHER" id="PTHR31083:SF4">
    <property type="entry name" value="PROTEIN SOSEKI 4-RELATED"/>
    <property type="match status" value="1"/>
</dbReference>
<evidence type="ECO:0000256" key="3">
    <source>
        <dbReference type="ARBA" id="ARBA00022475"/>
    </source>
</evidence>
<keyword evidence="2" id="KW-0217">Developmental protein</keyword>
<evidence type="ECO:0000256" key="4">
    <source>
        <dbReference type="ARBA" id="ARBA00022618"/>
    </source>
</evidence>
<feature type="compositionally biased region" description="Low complexity" evidence="9">
    <location>
        <begin position="144"/>
        <end position="159"/>
    </location>
</feature>
<dbReference type="Proteomes" id="UP000029981">
    <property type="component" value="Chromosome 5"/>
</dbReference>
<evidence type="ECO:0000256" key="5">
    <source>
        <dbReference type="ARBA" id="ARBA00023136"/>
    </source>
</evidence>
<gene>
    <name evidence="11" type="ORF">Csa_5G180890</name>
</gene>
<keyword evidence="6" id="KW-0131">Cell cycle</keyword>
<name>A0A0A0KLM4_CUCSA</name>
<dbReference type="STRING" id="3659.A0A0A0KLM4"/>
<comment type="similarity">
    <text evidence="7">Belongs to the SOSEKI family.</text>
</comment>
<reference evidence="11 12" key="3">
    <citation type="journal article" date="2010" name="BMC Genomics">
        <title>Transcriptome sequencing and comparative analysis of cucumber flowers with different sex types.</title>
        <authorList>
            <person name="Guo S."/>
            <person name="Zheng Y."/>
            <person name="Joung J.G."/>
            <person name="Liu S."/>
            <person name="Zhang Z."/>
            <person name="Crasta O.R."/>
            <person name="Sobral B.W."/>
            <person name="Xu Y."/>
            <person name="Huang S."/>
            <person name="Fei Z."/>
        </authorList>
    </citation>
    <scope>NUCLEOTIDE SEQUENCE [LARGE SCALE GENOMIC DNA]</scope>
    <source>
        <strain evidence="12">cv. 9930</strain>
    </source>
</reference>
<dbReference type="OrthoDB" id="1280899at2759"/>
<dbReference type="GO" id="GO:0090708">
    <property type="term" value="P:specification of plant organ axis polarity"/>
    <property type="evidence" value="ECO:0007669"/>
    <property type="project" value="UniProtKB-ARBA"/>
</dbReference>
<evidence type="ECO:0000313" key="12">
    <source>
        <dbReference type="Proteomes" id="UP000029981"/>
    </source>
</evidence>
<reference evidence="11 12" key="2">
    <citation type="journal article" date="2009" name="PLoS ONE">
        <title>An integrated genetic and cytogenetic map of the cucumber genome.</title>
        <authorList>
            <person name="Ren Y."/>
            <person name="Zhang Z."/>
            <person name="Liu J."/>
            <person name="Staub J.E."/>
            <person name="Han Y."/>
            <person name="Cheng Z."/>
            <person name="Li X."/>
            <person name="Lu J."/>
            <person name="Miao H."/>
            <person name="Kang H."/>
            <person name="Xie B."/>
            <person name="Gu X."/>
            <person name="Wang X."/>
            <person name="Du Y."/>
            <person name="Jin W."/>
            <person name="Huang S."/>
        </authorList>
    </citation>
    <scope>NUCLEOTIDE SEQUENCE [LARGE SCALE GENOMIC DNA]</scope>
    <source>
        <strain evidence="12">cv. 9930</strain>
    </source>
</reference>
<dbReference type="PIRSF" id="PIRSF031043">
    <property type="entry name" value="UCP031043"/>
    <property type="match status" value="1"/>
</dbReference>
<keyword evidence="3" id="KW-1003">Cell membrane</keyword>
<evidence type="ECO:0000256" key="7">
    <source>
        <dbReference type="ARBA" id="ARBA00024211"/>
    </source>
</evidence>
<dbReference type="Pfam" id="PF06136">
    <property type="entry name" value="SOK"/>
    <property type="match status" value="1"/>
</dbReference>
<dbReference type="InterPro" id="IPR021182">
    <property type="entry name" value="SOK_magnoliopsida"/>
</dbReference>
<comment type="subunit">
    <text evidence="8">Homodimer. Forms long polymer filaments with other SOKs proteins polymers (e.g. SOK1, SOK2, SOK3 and SOK4) crucial for polar localization and biological activity. Binds to ANGUSTIFOLIA (AN).</text>
</comment>
<evidence type="ECO:0000259" key="10">
    <source>
        <dbReference type="Pfam" id="PF06136"/>
    </source>
</evidence>
<evidence type="ECO:0000256" key="8">
    <source>
        <dbReference type="ARBA" id="ARBA00046534"/>
    </source>
</evidence>
<dbReference type="KEGG" id="csv:101206550"/>
<dbReference type="GO" id="GO:0051301">
    <property type="term" value="P:cell division"/>
    <property type="evidence" value="ECO:0007669"/>
    <property type="project" value="UniProtKB-KW"/>
</dbReference>
<dbReference type="InterPro" id="IPR010369">
    <property type="entry name" value="SOK"/>
</dbReference>
<accession>A0A0A0KLM4</accession>
<reference evidence="11 12" key="4">
    <citation type="journal article" date="2011" name="BMC Genomics">
        <title>RNA-Seq improves annotation of protein-coding genes in the cucumber genome.</title>
        <authorList>
            <person name="Li Z."/>
            <person name="Zhang Z."/>
            <person name="Yan P."/>
            <person name="Huang S."/>
            <person name="Fei Z."/>
            <person name="Lin K."/>
        </authorList>
    </citation>
    <scope>NUCLEOTIDE SEQUENCE [LARGE SCALE GENOMIC DNA]</scope>
    <source>
        <strain evidence="12">cv. 9930</strain>
    </source>
</reference>
<dbReference type="AlphaFoldDB" id="A0A0A0KLM4"/>
<feature type="region of interest" description="Disordered" evidence="9">
    <location>
        <begin position="144"/>
        <end position="171"/>
    </location>
</feature>
<keyword evidence="12" id="KW-1185">Reference proteome</keyword>
<dbReference type="PANTHER" id="PTHR31083">
    <property type="entry name" value="UPSTREAM OF FLC PROTEIN (DUF966)"/>
    <property type="match status" value="1"/>
</dbReference>
<dbReference type="GO" id="GO:0051302">
    <property type="term" value="P:regulation of cell division"/>
    <property type="evidence" value="ECO:0007669"/>
    <property type="project" value="UniProtKB-ARBA"/>
</dbReference>
<sequence length="279" mass="31354">MAVHMEERRQSLTSSEWPIRGTILYHHSEQSETKTMTELKTEPTETIPVIYYLTRHGQLQHPHLLEVPLSSSQGLLLKDVIKRLDILRGEGFSRLYSWSSKRQYKNGYVWQDLSDDDLIHPSQGREYILKGSEVQLLEGSSSFRSCETSSSFSDSKFSSETNNSSTDSKVGVGVNKSNQSWNSVEDICRNVVYKARISGEGGMNAGTQTGERRRRWTDSVAAEECGGEGVSKSGIGKTERMKSVDCDGAGDLRDRTGRKSNRWKASTVLMQLMKCNIQN</sequence>
<evidence type="ECO:0000256" key="1">
    <source>
        <dbReference type="ARBA" id="ARBA00004413"/>
    </source>
</evidence>
<dbReference type="GO" id="GO:0005886">
    <property type="term" value="C:plasma membrane"/>
    <property type="evidence" value="ECO:0007669"/>
    <property type="project" value="UniProtKB-SubCell"/>
</dbReference>
<evidence type="ECO:0000313" key="11">
    <source>
        <dbReference type="EMBL" id="KGN50530.1"/>
    </source>
</evidence>
<proteinExistence type="inferred from homology"/>
<dbReference type="GO" id="GO:2000067">
    <property type="term" value="P:regulation of root morphogenesis"/>
    <property type="evidence" value="ECO:0007669"/>
    <property type="project" value="UniProtKB-ARBA"/>
</dbReference>
<dbReference type="OMA" id="HLMEVSI"/>
<dbReference type="eggNOG" id="ENOG502S0RW">
    <property type="taxonomic scope" value="Eukaryota"/>
</dbReference>
<evidence type="ECO:0000256" key="6">
    <source>
        <dbReference type="ARBA" id="ARBA00023306"/>
    </source>
</evidence>
<keyword evidence="5" id="KW-0472">Membrane</keyword>
<protein>
    <recommendedName>
        <fullName evidence="10">SOSEKI DIX-like domain-containing protein</fullName>
    </recommendedName>
</protein>
<dbReference type="Gramene" id="KGN50530">
    <property type="protein sequence ID" value="KGN50530"/>
    <property type="gene ID" value="Csa_5G180890"/>
</dbReference>
<dbReference type="SMR" id="A0A0A0KLM4"/>
<dbReference type="EMBL" id="CM002926">
    <property type="protein sequence ID" value="KGN50530.1"/>
    <property type="molecule type" value="Genomic_DNA"/>
</dbReference>
<feature type="domain" description="SOSEKI DIX-like" evidence="10">
    <location>
        <begin position="48"/>
        <end position="134"/>
    </location>
</feature>
<evidence type="ECO:0000256" key="2">
    <source>
        <dbReference type="ARBA" id="ARBA00022473"/>
    </source>
</evidence>
<organism evidence="11 12">
    <name type="scientific">Cucumis sativus</name>
    <name type="common">Cucumber</name>
    <dbReference type="NCBI Taxonomy" id="3659"/>
    <lineage>
        <taxon>Eukaryota</taxon>
        <taxon>Viridiplantae</taxon>
        <taxon>Streptophyta</taxon>
        <taxon>Embryophyta</taxon>
        <taxon>Tracheophyta</taxon>
        <taxon>Spermatophyta</taxon>
        <taxon>Magnoliopsida</taxon>
        <taxon>eudicotyledons</taxon>
        <taxon>Gunneridae</taxon>
        <taxon>Pentapetalae</taxon>
        <taxon>rosids</taxon>
        <taxon>fabids</taxon>
        <taxon>Cucurbitales</taxon>
        <taxon>Cucurbitaceae</taxon>
        <taxon>Benincaseae</taxon>
        <taxon>Cucumis</taxon>
    </lineage>
</organism>
<dbReference type="GO" id="GO:0051258">
    <property type="term" value="P:protein polymerization"/>
    <property type="evidence" value="ECO:0007669"/>
    <property type="project" value="UniProtKB-ARBA"/>
</dbReference>